<dbReference type="EMBL" id="LWCA01000749">
    <property type="protein sequence ID" value="OAF67082.1"/>
    <property type="molecule type" value="Genomic_DNA"/>
</dbReference>
<organism evidence="1 2">
    <name type="scientific">Intoshia linei</name>
    <dbReference type="NCBI Taxonomy" id="1819745"/>
    <lineage>
        <taxon>Eukaryota</taxon>
        <taxon>Metazoa</taxon>
        <taxon>Spiralia</taxon>
        <taxon>Lophotrochozoa</taxon>
        <taxon>Mesozoa</taxon>
        <taxon>Orthonectida</taxon>
        <taxon>Rhopaluridae</taxon>
        <taxon>Intoshia</taxon>
    </lineage>
</organism>
<gene>
    <name evidence="1" type="ORF">A3Q56_05180</name>
</gene>
<accession>A0A177B023</accession>
<sequence length="154" mass="17538">MACTVNSLENKLRRVPYIESLLLARANGRTIIWIHECNFNLFSKRKEGRSNVGSRATVITASSKGSNLHCIAALSSTRMYNFKTHQVSFKGDDYNNWLRELINITYELGVTSPTFVIGNDPVHRKIESVVRVDKDVEMIRLAPYSYLLNPFELA</sequence>
<evidence type="ECO:0008006" key="3">
    <source>
        <dbReference type="Google" id="ProtNLM"/>
    </source>
</evidence>
<dbReference type="InterPro" id="IPR036397">
    <property type="entry name" value="RNaseH_sf"/>
</dbReference>
<evidence type="ECO:0000313" key="1">
    <source>
        <dbReference type="EMBL" id="OAF67082.1"/>
    </source>
</evidence>
<name>A0A177B023_9BILA</name>
<dbReference type="AlphaFoldDB" id="A0A177B023"/>
<evidence type="ECO:0000313" key="2">
    <source>
        <dbReference type="Proteomes" id="UP000078046"/>
    </source>
</evidence>
<dbReference type="Gene3D" id="3.30.420.10">
    <property type="entry name" value="Ribonuclease H-like superfamily/Ribonuclease H"/>
    <property type="match status" value="1"/>
</dbReference>
<keyword evidence="2" id="KW-1185">Reference proteome</keyword>
<proteinExistence type="predicted"/>
<reference evidence="1 2" key="1">
    <citation type="submission" date="2016-04" db="EMBL/GenBank/DDBJ databases">
        <title>The genome of Intoshia linei affirms orthonectids as highly simplified spiralians.</title>
        <authorList>
            <person name="Mikhailov K.V."/>
            <person name="Slusarev G.S."/>
            <person name="Nikitin M.A."/>
            <person name="Logacheva M.D."/>
            <person name="Penin A."/>
            <person name="Aleoshin V."/>
            <person name="Panchin Y.V."/>
        </authorList>
    </citation>
    <scope>NUCLEOTIDE SEQUENCE [LARGE SCALE GENOMIC DNA]</scope>
    <source>
        <strain evidence="1">Intl2013</strain>
        <tissue evidence="1">Whole animal</tissue>
    </source>
</reference>
<dbReference type="Proteomes" id="UP000078046">
    <property type="component" value="Unassembled WGS sequence"/>
</dbReference>
<comment type="caution">
    <text evidence="1">The sequence shown here is derived from an EMBL/GenBank/DDBJ whole genome shotgun (WGS) entry which is preliminary data.</text>
</comment>
<dbReference type="GO" id="GO:0003676">
    <property type="term" value="F:nucleic acid binding"/>
    <property type="evidence" value="ECO:0007669"/>
    <property type="project" value="InterPro"/>
</dbReference>
<protein>
    <recommendedName>
        <fullName evidence="3">Tc1-like transposase DDE domain-containing protein</fullName>
    </recommendedName>
</protein>
<dbReference type="OrthoDB" id="7744248at2759"/>